<comment type="subcellular location">
    <subcellularLocation>
        <location evidence="4">Cytoplasm</location>
    </subcellularLocation>
    <text evidence="4">Assembles at midcell at the inner surface of the cytoplasmic membrane.</text>
</comment>
<comment type="subunit">
    <text evidence="4">Homodimer. Polymerizes to form a dynamic ring structure in a strictly GTP-dependent manner. Interacts directly with several other division proteins.</text>
</comment>
<dbReference type="GO" id="GO:0005525">
    <property type="term" value="F:GTP binding"/>
    <property type="evidence" value="ECO:0007669"/>
    <property type="project" value="UniProtKB-UniRule"/>
</dbReference>
<keyword evidence="4" id="KW-0131">Cell cycle</keyword>
<accession>A0A1G2CML5</accession>
<sequence length="401" mass="42415">MSGKKTGYQCAVKVKVVGVGGGGGNAVSRMSDDFVRGVEFIAVNTDLQDLELCHVRKKIHIGKNLTGGLGAGMNPEMGARSVEENKNEIVEALSGADLIFLTAGFGGGTGTGALPVVAEIAKENGILTVAVITKPFSFEGVQRSRIAQEGIVKLRDKVDALIVIPNDRIFSIINKDTPIVKAFLEIDEVLKNAVQGIVDLIVTPGIINVDFADVKTVMQNAGSAIVGVGVAGGQERAIDAVRQAINSPLLEVSADGAKGVLFGVSGGRDLKMTEINEAAKIITEAVDPSAKIIFGAYYDKKLKLGQIKVTVIATGFSDARPALGSLFSSGSILSAGMSGRATDTTKKEGSFLTIETEKKEEFLPFSTEKRNSSGSGISKEKEEKRSESVWDIPTFLRRKKK</sequence>
<dbReference type="FunFam" id="3.40.50.1440:FF:000001">
    <property type="entry name" value="Cell division protein FtsZ"/>
    <property type="match status" value="1"/>
</dbReference>
<dbReference type="AlphaFoldDB" id="A0A1G2CML5"/>
<dbReference type="PANTHER" id="PTHR30314">
    <property type="entry name" value="CELL DIVISION PROTEIN FTSZ-RELATED"/>
    <property type="match status" value="1"/>
</dbReference>
<dbReference type="InterPro" id="IPR008280">
    <property type="entry name" value="Tub_FtsZ_C"/>
</dbReference>
<keyword evidence="4" id="KW-0717">Septation</keyword>
<feature type="binding site" evidence="4">
    <location>
        <begin position="108"/>
        <end position="110"/>
    </location>
    <ligand>
        <name>GTP</name>
        <dbReference type="ChEBI" id="CHEBI:37565"/>
    </ligand>
</feature>
<feature type="binding site" evidence="4">
    <location>
        <position position="143"/>
    </location>
    <ligand>
        <name>GTP</name>
        <dbReference type="ChEBI" id="CHEBI:37565"/>
    </ligand>
</feature>
<dbReference type="PRINTS" id="PR00423">
    <property type="entry name" value="CELLDVISFTSZ"/>
</dbReference>
<dbReference type="Pfam" id="PF00091">
    <property type="entry name" value="Tubulin"/>
    <property type="match status" value="1"/>
</dbReference>
<dbReference type="SUPFAM" id="SSF52490">
    <property type="entry name" value="Tubulin nucleotide-binding domain-like"/>
    <property type="match status" value="1"/>
</dbReference>
<proteinExistence type="inferred from homology"/>
<dbReference type="EMBL" id="MHLE01000025">
    <property type="protein sequence ID" value="OGZ02646.1"/>
    <property type="molecule type" value="Genomic_DNA"/>
</dbReference>
<evidence type="ECO:0000256" key="6">
    <source>
        <dbReference type="SAM" id="MobiDB-lite"/>
    </source>
</evidence>
<comment type="function">
    <text evidence="4">Essential cell division protein that forms a contractile ring structure (Z ring) at the future cell division site. The regulation of the ring assembly controls the timing and the location of cell division. One of the functions of the FtsZ ring is to recruit other cell division proteins to the septum to produce a new cell wall between the dividing cells. Binds GTP and shows GTPase activity.</text>
</comment>
<keyword evidence="3 4" id="KW-0342">GTP-binding</keyword>
<evidence type="ECO:0000256" key="1">
    <source>
        <dbReference type="ARBA" id="ARBA00009690"/>
    </source>
</evidence>
<protein>
    <recommendedName>
        <fullName evidence="4 5">Cell division protein FtsZ</fullName>
    </recommendedName>
</protein>
<dbReference type="InterPro" id="IPR018316">
    <property type="entry name" value="Tubulin/FtsZ_2-layer-sand-dom"/>
</dbReference>
<dbReference type="InterPro" id="IPR036525">
    <property type="entry name" value="Tubulin/FtsZ_GTPase_sf"/>
</dbReference>
<dbReference type="InterPro" id="IPR024757">
    <property type="entry name" value="FtsZ_C"/>
</dbReference>
<evidence type="ECO:0000256" key="2">
    <source>
        <dbReference type="ARBA" id="ARBA00022741"/>
    </source>
</evidence>
<evidence type="ECO:0000313" key="10">
    <source>
        <dbReference type="Proteomes" id="UP000178599"/>
    </source>
</evidence>
<feature type="region of interest" description="Disordered" evidence="6">
    <location>
        <begin position="363"/>
        <end position="388"/>
    </location>
</feature>
<evidence type="ECO:0000259" key="7">
    <source>
        <dbReference type="SMART" id="SM00864"/>
    </source>
</evidence>
<dbReference type="Pfam" id="PF12327">
    <property type="entry name" value="FtsZ_C"/>
    <property type="match status" value="1"/>
</dbReference>
<gene>
    <name evidence="4" type="primary">ftsZ</name>
    <name evidence="9" type="ORF">A2390_00245</name>
</gene>
<dbReference type="SUPFAM" id="SSF55307">
    <property type="entry name" value="Tubulin C-terminal domain-like"/>
    <property type="match status" value="1"/>
</dbReference>
<evidence type="ECO:0000313" key="9">
    <source>
        <dbReference type="EMBL" id="OGZ02646.1"/>
    </source>
</evidence>
<keyword evidence="4 9" id="KW-0132">Cell division</keyword>
<dbReference type="GO" id="GO:0005737">
    <property type="term" value="C:cytoplasm"/>
    <property type="evidence" value="ECO:0007669"/>
    <property type="project" value="UniProtKB-SubCell"/>
</dbReference>
<dbReference type="Proteomes" id="UP000178599">
    <property type="component" value="Unassembled WGS sequence"/>
</dbReference>
<dbReference type="PANTHER" id="PTHR30314:SF3">
    <property type="entry name" value="MITOCHONDRIAL DIVISION PROTEIN FSZA"/>
    <property type="match status" value="1"/>
</dbReference>
<evidence type="ECO:0000256" key="3">
    <source>
        <dbReference type="ARBA" id="ARBA00023134"/>
    </source>
</evidence>
<dbReference type="CDD" id="cd02201">
    <property type="entry name" value="FtsZ_type1"/>
    <property type="match status" value="1"/>
</dbReference>
<dbReference type="SMART" id="SM00865">
    <property type="entry name" value="Tubulin_C"/>
    <property type="match status" value="1"/>
</dbReference>
<dbReference type="GO" id="GO:0032153">
    <property type="term" value="C:cell division site"/>
    <property type="evidence" value="ECO:0007669"/>
    <property type="project" value="UniProtKB-UniRule"/>
</dbReference>
<dbReference type="InterPro" id="IPR000158">
    <property type="entry name" value="Cell_div_FtsZ"/>
</dbReference>
<organism evidence="9 10">
    <name type="scientific">Candidatus Liptonbacteria bacterium RIFOXYB1_FULL_36_10</name>
    <dbReference type="NCBI Taxonomy" id="1798654"/>
    <lineage>
        <taxon>Bacteria</taxon>
        <taxon>Candidatus Liptoniibacteriota</taxon>
    </lineage>
</organism>
<feature type="domain" description="Tubulin/FtsZ 2-layer sandwich" evidence="8">
    <location>
        <begin position="207"/>
        <end position="325"/>
    </location>
</feature>
<dbReference type="InterPro" id="IPR045061">
    <property type="entry name" value="FtsZ/CetZ"/>
</dbReference>
<dbReference type="InterPro" id="IPR003008">
    <property type="entry name" value="Tubulin_FtsZ_GTPase"/>
</dbReference>
<evidence type="ECO:0000256" key="5">
    <source>
        <dbReference type="NCBIfam" id="TIGR00065"/>
    </source>
</evidence>
<comment type="caution">
    <text evidence="9">The sequence shown here is derived from an EMBL/GenBank/DDBJ whole genome shotgun (WGS) entry which is preliminary data.</text>
</comment>
<feature type="binding site" evidence="4">
    <location>
        <position position="187"/>
    </location>
    <ligand>
        <name>GTP</name>
        <dbReference type="ChEBI" id="CHEBI:37565"/>
    </ligand>
</feature>
<feature type="domain" description="Tubulin/FtsZ GTPase" evidence="7">
    <location>
        <begin position="13"/>
        <end position="205"/>
    </location>
</feature>
<dbReference type="HAMAP" id="MF_00909">
    <property type="entry name" value="FtsZ"/>
    <property type="match status" value="1"/>
</dbReference>
<keyword evidence="4" id="KW-0963">Cytoplasm</keyword>
<comment type="similarity">
    <text evidence="1 4">Belongs to the FtsZ family.</text>
</comment>
<dbReference type="NCBIfam" id="TIGR00065">
    <property type="entry name" value="ftsZ"/>
    <property type="match status" value="1"/>
</dbReference>
<dbReference type="Gene3D" id="3.40.50.1440">
    <property type="entry name" value="Tubulin/FtsZ, GTPase domain"/>
    <property type="match status" value="1"/>
</dbReference>
<dbReference type="GO" id="GO:0000917">
    <property type="term" value="P:division septum assembly"/>
    <property type="evidence" value="ECO:0007669"/>
    <property type="project" value="UniProtKB-KW"/>
</dbReference>
<dbReference type="GO" id="GO:0043093">
    <property type="term" value="P:FtsZ-dependent cytokinesis"/>
    <property type="evidence" value="ECO:0007669"/>
    <property type="project" value="UniProtKB-UniRule"/>
</dbReference>
<dbReference type="InterPro" id="IPR037103">
    <property type="entry name" value="Tubulin/FtsZ-like_C"/>
</dbReference>
<dbReference type="GO" id="GO:0003924">
    <property type="term" value="F:GTPase activity"/>
    <property type="evidence" value="ECO:0007669"/>
    <property type="project" value="UniProtKB-UniRule"/>
</dbReference>
<evidence type="ECO:0000259" key="8">
    <source>
        <dbReference type="SMART" id="SM00865"/>
    </source>
</evidence>
<feature type="binding site" evidence="4">
    <location>
        <begin position="21"/>
        <end position="25"/>
    </location>
    <ligand>
        <name>GTP</name>
        <dbReference type="ChEBI" id="CHEBI:37565"/>
    </ligand>
</feature>
<dbReference type="Gene3D" id="3.30.1330.20">
    <property type="entry name" value="Tubulin/FtsZ, C-terminal domain"/>
    <property type="match status" value="1"/>
</dbReference>
<evidence type="ECO:0000256" key="4">
    <source>
        <dbReference type="HAMAP-Rule" id="MF_00909"/>
    </source>
</evidence>
<feature type="binding site" evidence="4">
    <location>
        <position position="139"/>
    </location>
    <ligand>
        <name>GTP</name>
        <dbReference type="ChEBI" id="CHEBI:37565"/>
    </ligand>
</feature>
<dbReference type="SMART" id="SM00864">
    <property type="entry name" value="Tubulin"/>
    <property type="match status" value="1"/>
</dbReference>
<feature type="compositionally biased region" description="Basic and acidic residues" evidence="6">
    <location>
        <begin position="378"/>
        <end position="388"/>
    </location>
</feature>
<name>A0A1G2CML5_9BACT</name>
<reference evidence="9 10" key="1">
    <citation type="journal article" date="2016" name="Nat. Commun.">
        <title>Thousands of microbial genomes shed light on interconnected biogeochemical processes in an aquifer system.</title>
        <authorList>
            <person name="Anantharaman K."/>
            <person name="Brown C.T."/>
            <person name="Hug L.A."/>
            <person name="Sharon I."/>
            <person name="Castelle C.J."/>
            <person name="Probst A.J."/>
            <person name="Thomas B.C."/>
            <person name="Singh A."/>
            <person name="Wilkins M.J."/>
            <person name="Karaoz U."/>
            <person name="Brodie E.L."/>
            <person name="Williams K.H."/>
            <person name="Hubbard S.S."/>
            <person name="Banfield J.F."/>
        </authorList>
    </citation>
    <scope>NUCLEOTIDE SEQUENCE [LARGE SCALE GENOMIC DNA]</scope>
</reference>
<dbReference type="GO" id="GO:0051258">
    <property type="term" value="P:protein polymerization"/>
    <property type="evidence" value="ECO:0007669"/>
    <property type="project" value="UniProtKB-UniRule"/>
</dbReference>
<keyword evidence="2 4" id="KW-0547">Nucleotide-binding</keyword>